<evidence type="ECO:0000256" key="1">
    <source>
        <dbReference type="SAM" id="Phobius"/>
    </source>
</evidence>
<gene>
    <name evidence="2" type="ORF">MA16_Dca011187</name>
</gene>
<evidence type="ECO:0000313" key="3">
    <source>
        <dbReference type="Proteomes" id="UP000233837"/>
    </source>
</evidence>
<keyword evidence="1" id="KW-0812">Transmembrane</keyword>
<proteinExistence type="predicted"/>
<reference evidence="2 3" key="1">
    <citation type="journal article" date="2016" name="Sci. Rep.">
        <title>The Dendrobium catenatum Lindl. genome sequence provides insights into polysaccharide synthase, floral development and adaptive evolution.</title>
        <authorList>
            <person name="Zhang G.Q."/>
            <person name="Xu Q."/>
            <person name="Bian C."/>
            <person name="Tsai W.C."/>
            <person name="Yeh C.M."/>
            <person name="Liu K.W."/>
            <person name="Yoshida K."/>
            <person name="Zhang L.S."/>
            <person name="Chang S.B."/>
            <person name="Chen F."/>
            <person name="Shi Y."/>
            <person name="Su Y.Y."/>
            <person name="Zhang Y.Q."/>
            <person name="Chen L.J."/>
            <person name="Yin Y."/>
            <person name="Lin M."/>
            <person name="Huang H."/>
            <person name="Deng H."/>
            <person name="Wang Z.W."/>
            <person name="Zhu S.L."/>
            <person name="Zhao X."/>
            <person name="Deng C."/>
            <person name="Niu S.C."/>
            <person name="Huang J."/>
            <person name="Wang M."/>
            <person name="Liu G.H."/>
            <person name="Yang H.J."/>
            <person name="Xiao X.J."/>
            <person name="Hsiao Y.Y."/>
            <person name="Wu W.L."/>
            <person name="Chen Y.Y."/>
            <person name="Mitsuda N."/>
            <person name="Ohme-Takagi M."/>
            <person name="Luo Y.B."/>
            <person name="Van de Peer Y."/>
            <person name="Liu Z.J."/>
        </authorList>
    </citation>
    <scope>NUCLEOTIDE SEQUENCE [LARGE SCALE GENOMIC DNA]</scope>
    <source>
        <tissue evidence="2">The whole plant</tissue>
    </source>
</reference>
<dbReference type="Proteomes" id="UP000233837">
    <property type="component" value="Unassembled WGS sequence"/>
</dbReference>
<sequence>MPTSKSNHISLEQQYHNLRRDWDQYKTSIPFHRRSRSTADLPSSASDFDSEFFQISCKNLEDLETVKQVKATEIESPLCCGNFTSSSSSLASHEFKKYEDSSSDSDDDGLEEKDILRGEKQQWIKRLKWFFIGIAAVAVGVCYFGALFGLDDVGQLMTPT</sequence>
<keyword evidence="1" id="KW-1133">Transmembrane helix</keyword>
<reference evidence="2 3" key="2">
    <citation type="journal article" date="2017" name="Nature">
        <title>The Apostasia genome and the evolution of orchids.</title>
        <authorList>
            <person name="Zhang G.Q."/>
            <person name="Liu K.W."/>
            <person name="Li Z."/>
            <person name="Lohaus R."/>
            <person name="Hsiao Y.Y."/>
            <person name="Niu S.C."/>
            <person name="Wang J.Y."/>
            <person name="Lin Y.C."/>
            <person name="Xu Q."/>
            <person name="Chen L.J."/>
            <person name="Yoshida K."/>
            <person name="Fujiwara S."/>
            <person name="Wang Z.W."/>
            <person name="Zhang Y.Q."/>
            <person name="Mitsuda N."/>
            <person name="Wang M."/>
            <person name="Liu G.H."/>
            <person name="Pecoraro L."/>
            <person name="Huang H.X."/>
            <person name="Xiao X.J."/>
            <person name="Lin M."/>
            <person name="Wu X.Y."/>
            <person name="Wu W.L."/>
            <person name="Chen Y.Y."/>
            <person name="Chang S.B."/>
            <person name="Sakamoto S."/>
            <person name="Ohme-Takagi M."/>
            <person name="Yagi M."/>
            <person name="Zeng S.J."/>
            <person name="Shen C.Y."/>
            <person name="Yeh C.M."/>
            <person name="Luo Y.B."/>
            <person name="Tsai W.C."/>
            <person name="Van de Peer Y."/>
            <person name="Liu Z.J."/>
        </authorList>
    </citation>
    <scope>NUCLEOTIDE SEQUENCE [LARGE SCALE GENOMIC DNA]</scope>
    <source>
        <tissue evidence="2">The whole plant</tissue>
    </source>
</reference>
<accession>A0A2I0VIH0</accession>
<dbReference type="AlphaFoldDB" id="A0A2I0VIH0"/>
<name>A0A2I0VIH0_9ASPA</name>
<protein>
    <submittedName>
        <fullName evidence="2">Uncharacterized protein</fullName>
    </submittedName>
</protein>
<feature type="transmembrane region" description="Helical" evidence="1">
    <location>
        <begin position="129"/>
        <end position="150"/>
    </location>
</feature>
<keyword evidence="1" id="KW-0472">Membrane</keyword>
<organism evidence="2 3">
    <name type="scientific">Dendrobium catenatum</name>
    <dbReference type="NCBI Taxonomy" id="906689"/>
    <lineage>
        <taxon>Eukaryota</taxon>
        <taxon>Viridiplantae</taxon>
        <taxon>Streptophyta</taxon>
        <taxon>Embryophyta</taxon>
        <taxon>Tracheophyta</taxon>
        <taxon>Spermatophyta</taxon>
        <taxon>Magnoliopsida</taxon>
        <taxon>Liliopsida</taxon>
        <taxon>Asparagales</taxon>
        <taxon>Orchidaceae</taxon>
        <taxon>Epidendroideae</taxon>
        <taxon>Malaxideae</taxon>
        <taxon>Dendrobiinae</taxon>
        <taxon>Dendrobium</taxon>
    </lineage>
</organism>
<evidence type="ECO:0000313" key="2">
    <source>
        <dbReference type="EMBL" id="PKU63215.1"/>
    </source>
</evidence>
<dbReference type="EMBL" id="KZ503506">
    <property type="protein sequence ID" value="PKU63215.1"/>
    <property type="molecule type" value="Genomic_DNA"/>
</dbReference>
<keyword evidence="3" id="KW-1185">Reference proteome</keyword>